<dbReference type="Pfam" id="PF10363">
    <property type="entry name" value="RTP1_C1"/>
    <property type="match status" value="1"/>
</dbReference>
<dbReference type="SUPFAM" id="SSF48371">
    <property type="entry name" value="ARM repeat"/>
    <property type="match status" value="2"/>
</dbReference>
<evidence type="ECO:0000313" key="5">
    <source>
        <dbReference type="Proteomes" id="UP000664169"/>
    </source>
</evidence>
<dbReference type="AlphaFoldDB" id="A0A8H3I4X0"/>
<feature type="domain" description="RNA polymerase II assembly factor Rtp1 C-terminal" evidence="3">
    <location>
        <begin position="687"/>
        <end position="792"/>
    </location>
</feature>
<feature type="region of interest" description="Disordered" evidence="2">
    <location>
        <begin position="822"/>
        <end position="857"/>
    </location>
</feature>
<dbReference type="GO" id="GO:0009306">
    <property type="term" value="P:protein secretion"/>
    <property type="evidence" value="ECO:0007669"/>
    <property type="project" value="TreeGrafter"/>
</dbReference>
<reference evidence="4" key="1">
    <citation type="submission" date="2021-03" db="EMBL/GenBank/DDBJ databases">
        <authorList>
            <person name="Tagirdzhanova G."/>
        </authorList>
    </citation>
    <scope>NUCLEOTIDE SEQUENCE</scope>
</reference>
<organism evidence="4 5">
    <name type="scientific">Gomphillus americanus</name>
    <dbReference type="NCBI Taxonomy" id="1940652"/>
    <lineage>
        <taxon>Eukaryota</taxon>
        <taxon>Fungi</taxon>
        <taxon>Dikarya</taxon>
        <taxon>Ascomycota</taxon>
        <taxon>Pezizomycotina</taxon>
        <taxon>Lecanoromycetes</taxon>
        <taxon>OSLEUM clade</taxon>
        <taxon>Ostropomycetidae</taxon>
        <taxon>Ostropales</taxon>
        <taxon>Graphidaceae</taxon>
        <taxon>Gomphilloideae</taxon>
        <taxon>Gomphillus</taxon>
    </lineage>
</organism>
<evidence type="ECO:0000256" key="2">
    <source>
        <dbReference type="SAM" id="MobiDB-lite"/>
    </source>
</evidence>
<dbReference type="Proteomes" id="UP000664169">
    <property type="component" value="Unassembled WGS sequence"/>
</dbReference>
<feature type="compositionally biased region" description="Basic and acidic residues" evidence="2">
    <location>
        <begin position="846"/>
        <end position="857"/>
    </location>
</feature>
<evidence type="ECO:0000256" key="1">
    <source>
        <dbReference type="ARBA" id="ARBA00005724"/>
    </source>
</evidence>
<evidence type="ECO:0000313" key="4">
    <source>
        <dbReference type="EMBL" id="CAF9903455.1"/>
    </source>
</evidence>
<dbReference type="InterPro" id="IPR016024">
    <property type="entry name" value="ARM-type_fold"/>
</dbReference>
<proteinExistence type="inferred from homology"/>
<accession>A0A8H3I4X0</accession>
<name>A0A8H3I4X0_9LECA</name>
<sequence>MAATVLIEAENFLRPVIKREEFTPARSASIVDRIFGDLPFDVPKDKTKADAVVWHALLLLESIHQTMLEDETQTEEILRTPALRRIVDALLDLISLEGIYPRLSPGVGAPIDRRVRSVLQGGTSITEVKDQKEPDLAGLDVLVERLYTIVFTRRGIAMAIEQRTLVDVLAGIAQLAYGPRSLQSAVWSKRLDDLINRQELSSITLMACSLPSTILFPSLISLLHSATPIWLKEHVTTPLSLLPMRPDGVRQTITFVAKSTPQKPAENVEASGGSEKGPLLTLEVLNQVSKVLSSVPSTISAKEYFANIAPQLLSLLEAQDPDTRRAAAFTISHGILSKRQFGHPTAIGWKCFAQPLLMAINPATASADDKDVLPTGVLHTLKILSAMLLEFPNPGLSKRLLSPIILPLWAISCSSASNIAENDLAIGLLKHYVHAVASLDGLLLIASNLMYERKAQQLSKNTGTDTIWDTKQVVRRCSIFINLVEVCHTSKEIGEFFALMLKKSLQRPRMTFDGTASFDDVVREIVYSHIVQEMISKLSSRIVADASSSFLVIEEVLRSQISAIQDLARKQTTNVTRSSLATIVQHDTDGVHDNHVLELEESLGICLPWLVVVLQQETSLDLKAITQQLASIQTLLKTIQYIPMIQQFTKQSIRLAMSLISNAQTGERAVNNQKEATQDTEVNLHASAIKNLQATEPPIRVQGLSELEGLILRGSPLVSISSTALTTISLLQDQDSFVYLSAVKLLTFLAKKGPQSTLRILQEAYQDVTEQSTLDVRLRIGEALQTVFEEIGWSLPPKPVITMVELLLHTINRRVSRSKACSAEESLPKVARPVEEPRDDDSDTDTESRERQEEKDVQMVLESWQGKSGAEDLRIRMSALTVLSAIFEHVKFSSVGVFVTPTLELVSRIMNSEKGQENAIIRRAAALTVLSILKGMERAGDTLSTPGSDTKDDVFLETIDNLFTIIASEDDDDIVRGHAENVVQAIRDWREDTFNRLIRGDAIKLELADGDGNTRLRGIDLDVDAESTKPQRGMRKVEEID</sequence>
<comment type="similarity">
    <text evidence="1">Belongs to the Tango6 family.</text>
</comment>
<dbReference type="PANTHER" id="PTHR20959">
    <property type="entry name" value="TRANSPORT AND GOLGI ORGANIZATION PROTEIN 6 FAMILY MEMBER"/>
    <property type="match status" value="1"/>
</dbReference>
<comment type="caution">
    <text evidence="4">The sequence shown here is derived from an EMBL/GenBank/DDBJ whole genome shotgun (WGS) entry which is preliminary data.</text>
</comment>
<dbReference type="InterPro" id="IPR019451">
    <property type="entry name" value="Rtp1_C1"/>
</dbReference>
<dbReference type="PANTHER" id="PTHR20959:SF1">
    <property type="entry name" value="TRANSPORT AND GOLGI ORGANIZATION PROTEIN 6 HOMOLOG"/>
    <property type="match status" value="1"/>
</dbReference>
<dbReference type="InterPro" id="IPR011989">
    <property type="entry name" value="ARM-like"/>
</dbReference>
<gene>
    <name evidence="4" type="ORF">GOMPHAMPRED_000271</name>
</gene>
<dbReference type="Gene3D" id="1.25.10.10">
    <property type="entry name" value="Leucine-rich Repeat Variant"/>
    <property type="match status" value="1"/>
</dbReference>
<dbReference type="OrthoDB" id="39591at2759"/>
<protein>
    <recommendedName>
        <fullName evidence="3">RNA polymerase II assembly factor Rtp1 C-terminal domain-containing protein</fullName>
    </recommendedName>
</protein>
<dbReference type="EMBL" id="CAJPDQ010000001">
    <property type="protein sequence ID" value="CAF9903455.1"/>
    <property type="molecule type" value="Genomic_DNA"/>
</dbReference>
<evidence type="ECO:0000259" key="3">
    <source>
        <dbReference type="Pfam" id="PF10363"/>
    </source>
</evidence>
<dbReference type="InterPro" id="IPR039600">
    <property type="entry name" value="TANGO6/Rtp1"/>
</dbReference>
<keyword evidence="5" id="KW-1185">Reference proteome</keyword>